<dbReference type="AlphaFoldDB" id="A0A2V3TVT5"/>
<comment type="caution">
    <text evidence="1">The sequence shown here is derived from an EMBL/GenBank/DDBJ whole genome shotgun (WGS) entry which is preliminary data.</text>
</comment>
<organism evidence="1 2">
    <name type="scientific">Chelatococcus asaccharovorans</name>
    <dbReference type="NCBI Taxonomy" id="28210"/>
    <lineage>
        <taxon>Bacteria</taxon>
        <taxon>Pseudomonadati</taxon>
        <taxon>Pseudomonadota</taxon>
        <taxon>Alphaproteobacteria</taxon>
        <taxon>Hyphomicrobiales</taxon>
        <taxon>Chelatococcaceae</taxon>
        <taxon>Chelatococcus</taxon>
    </lineage>
</organism>
<evidence type="ECO:0000313" key="1">
    <source>
        <dbReference type="EMBL" id="PXW53639.1"/>
    </source>
</evidence>
<reference evidence="1 2" key="1">
    <citation type="submission" date="2018-05" db="EMBL/GenBank/DDBJ databases">
        <title>Genomic Encyclopedia of Type Strains, Phase IV (KMG-IV): sequencing the most valuable type-strain genomes for metagenomic binning, comparative biology and taxonomic classification.</title>
        <authorList>
            <person name="Goeker M."/>
        </authorList>
    </citation>
    <scope>NUCLEOTIDE SEQUENCE [LARGE SCALE GENOMIC DNA]</scope>
    <source>
        <strain evidence="1 2">DSM 6462</strain>
    </source>
</reference>
<accession>A0A2V3TVT5</accession>
<proteinExistence type="predicted"/>
<evidence type="ECO:0000313" key="2">
    <source>
        <dbReference type="Proteomes" id="UP000248021"/>
    </source>
</evidence>
<protein>
    <submittedName>
        <fullName evidence="1">Uncharacterized protein</fullName>
    </submittedName>
</protein>
<gene>
    <name evidence="1" type="ORF">C7450_113127</name>
</gene>
<dbReference type="Proteomes" id="UP000248021">
    <property type="component" value="Unassembled WGS sequence"/>
</dbReference>
<keyword evidence="2" id="KW-1185">Reference proteome</keyword>
<dbReference type="EMBL" id="QJJK01000013">
    <property type="protein sequence ID" value="PXW53639.1"/>
    <property type="molecule type" value="Genomic_DNA"/>
</dbReference>
<sequence length="37" mass="4256">MRSLSVHVSLPLTLPDHTTRTELWNTDYNMDSLPTNV</sequence>
<name>A0A2V3TVT5_9HYPH</name>